<protein>
    <submittedName>
        <fullName evidence="2">Uncharacterized protein</fullName>
    </submittedName>
</protein>
<sequence>MTTRRTRTDLRRRAVALLDQQLWCWGRDVARPEGNVLLGLGMCRYRSAEPGPDRTAYTGRVAGDGVVWLWGFGLLYCLPDLGGVFLRRSGFEPLLLDRPPGRPVHRPEHVGPCARPVTARQRATAGTLVRAAADWIAGYEHWVAETFGAAYREATLAARDKAPAVPAQDMAKAWGHLAKKALRFAPQAPPGGARGTLLANVCPLIPSPPAPALPRERREVARQQRYRTA</sequence>
<evidence type="ECO:0000313" key="3">
    <source>
        <dbReference type="Proteomes" id="UP001272242"/>
    </source>
</evidence>
<reference evidence="3" key="1">
    <citation type="journal article" date="2023" name="Mar. Drugs">
        <title>Gemmata algarum, a Novel Planctomycete Isolated from an Algal Mat, Displays Antimicrobial Activity.</title>
        <authorList>
            <person name="Kumar G."/>
            <person name="Kallscheuer N."/>
            <person name="Kashif M."/>
            <person name="Ahamad S."/>
            <person name="Jagadeeshwari U."/>
            <person name="Pannikurungottu S."/>
            <person name="Haufschild T."/>
            <person name="Kabuu M."/>
            <person name="Sasikala C."/>
            <person name="Jogler C."/>
            <person name="Ramana C."/>
        </authorList>
    </citation>
    <scope>NUCLEOTIDE SEQUENCE [LARGE SCALE GENOMIC DNA]</scope>
    <source>
        <strain evidence="3">JC673</strain>
    </source>
</reference>
<accession>A0ABU5F0H9</accession>
<proteinExistence type="predicted"/>
<dbReference type="RefSeq" id="WP_320687548.1">
    <property type="nucleotide sequence ID" value="NZ_JAXBLV010000189.1"/>
</dbReference>
<evidence type="ECO:0000313" key="2">
    <source>
        <dbReference type="EMBL" id="MDY3561078.1"/>
    </source>
</evidence>
<evidence type="ECO:0000256" key="1">
    <source>
        <dbReference type="SAM" id="MobiDB-lite"/>
    </source>
</evidence>
<dbReference type="EMBL" id="JAXBLV010000189">
    <property type="protein sequence ID" value="MDY3561078.1"/>
    <property type="molecule type" value="Genomic_DNA"/>
</dbReference>
<organism evidence="2 3">
    <name type="scientific">Gemmata algarum</name>
    <dbReference type="NCBI Taxonomy" id="2975278"/>
    <lineage>
        <taxon>Bacteria</taxon>
        <taxon>Pseudomonadati</taxon>
        <taxon>Planctomycetota</taxon>
        <taxon>Planctomycetia</taxon>
        <taxon>Gemmatales</taxon>
        <taxon>Gemmataceae</taxon>
        <taxon>Gemmata</taxon>
    </lineage>
</organism>
<feature type="region of interest" description="Disordered" evidence="1">
    <location>
        <begin position="208"/>
        <end position="229"/>
    </location>
</feature>
<comment type="caution">
    <text evidence="2">The sequence shown here is derived from an EMBL/GenBank/DDBJ whole genome shotgun (WGS) entry which is preliminary data.</text>
</comment>
<gene>
    <name evidence="2" type="ORF">R5W23_002337</name>
</gene>
<keyword evidence="3" id="KW-1185">Reference proteome</keyword>
<name>A0ABU5F0H9_9BACT</name>
<dbReference type="Proteomes" id="UP001272242">
    <property type="component" value="Unassembled WGS sequence"/>
</dbReference>